<dbReference type="AlphaFoldDB" id="K3WVN0"/>
<dbReference type="PANTHER" id="PTHR21340">
    <property type="entry name" value="DIADENOSINE 5,5-P1,P4-TETRAPHOSPHATE PYROPHOSPHOHYDROLASE MUTT"/>
    <property type="match status" value="1"/>
</dbReference>
<protein>
    <recommendedName>
        <fullName evidence="2">Nudix hydrolase domain-containing protein</fullName>
    </recommendedName>
</protein>
<reference evidence="3" key="3">
    <citation type="submission" date="2015-02" db="UniProtKB">
        <authorList>
            <consortium name="EnsemblProtists"/>
        </authorList>
    </citation>
    <scope>IDENTIFICATION</scope>
    <source>
        <strain evidence="3">DAOM BR144</strain>
    </source>
</reference>
<dbReference type="Gene3D" id="3.90.79.10">
    <property type="entry name" value="Nucleoside Triphosphate Pyrophosphohydrolase"/>
    <property type="match status" value="1"/>
</dbReference>
<reference evidence="4" key="2">
    <citation type="submission" date="2010-04" db="EMBL/GenBank/DDBJ databases">
        <authorList>
            <person name="Buell R."/>
            <person name="Hamilton J."/>
            <person name="Hostetler J."/>
        </authorList>
    </citation>
    <scope>NUCLEOTIDE SEQUENCE [LARGE SCALE GENOMIC DNA]</scope>
    <source>
        <strain evidence="4">DAOM:BR144</strain>
    </source>
</reference>
<sequence length="414" mass="46788">MKRALVIRNVASHDVPLDSLDNACVQAFTANGFITEIAVHNESEIRHQLMQTHARASATPVHRQQYPNYYRHSYKSNGASYRPVSATTPFDAVLFRAGGLPAHRVYPVIKMIRTISKQIFLCVFSAQLIEYPMGRYQCFEEGASMVTSSFEDVHRVMKFIGSCGTDQYSSNSNANGGDQRSATYTCPFCEKPGFTEDQLWRHCPMYHINEKNTEGVTCPICREYTRGPFQVHLHNGHGPPGRGEMTSEFHMAESMLYSFALVVCHNKKYNSFLLVQEFANSGYWLPGGRIDSGENPAEAAIRETKEEAGIDIRLTGMIKIEYHPKKDRSGSQYVRMRFIFYAEPIDCDQLPKSIPDYESVGATWCSADQVASLPLRGPEPAIYFAYIASAEFFQFVDILFETTLIFDATAVFLW</sequence>
<reference evidence="4" key="1">
    <citation type="journal article" date="2010" name="Genome Biol.">
        <title>Genome sequence of the necrotrophic plant pathogen Pythium ultimum reveals original pathogenicity mechanisms and effector repertoire.</title>
        <authorList>
            <person name="Levesque C.A."/>
            <person name="Brouwer H."/>
            <person name="Cano L."/>
            <person name="Hamilton J.P."/>
            <person name="Holt C."/>
            <person name="Huitema E."/>
            <person name="Raffaele S."/>
            <person name="Robideau G.P."/>
            <person name="Thines M."/>
            <person name="Win J."/>
            <person name="Zerillo M.M."/>
            <person name="Beakes G.W."/>
            <person name="Boore J.L."/>
            <person name="Busam D."/>
            <person name="Dumas B."/>
            <person name="Ferriera S."/>
            <person name="Fuerstenberg S.I."/>
            <person name="Gachon C.M."/>
            <person name="Gaulin E."/>
            <person name="Govers F."/>
            <person name="Grenville-Briggs L."/>
            <person name="Horner N."/>
            <person name="Hostetler J."/>
            <person name="Jiang R.H."/>
            <person name="Johnson J."/>
            <person name="Krajaejun T."/>
            <person name="Lin H."/>
            <person name="Meijer H.J."/>
            <person name="Moore B."/>
            <person name="Morris P."/>
            <person name="Phuntmart V."/>
            <person name="Puiu D."/>
            <person name="Shetty J."/>
            <person name="Stajich J.E."/>
            <person name="Tripathy S."/>
            <person name="Wawra S."/>
            <person name="van West P."/>
            <person name="Whitty B.R."/>
            <person name="Coutinho P.M."/>
            <person name="Henrissat B."/>
            <person name="Martin F."/>
            <person name="Thomas P.D."/>
            <person name="Tyler B.M."/>
            <person name="De Vries R.P."/>
            <person name="Kamoun S."/>
            <person name="Yandell M."/>
            <person name="Tisserat N."/>
            <person name="Buell C.R."/>
        </authorList>
    </citation>
    <scope>NUCLEOTIDE SEQUENCE</scope>
    <source>
        <strain evidence="4">DAOM:BR144</strain>
    </source>
</reference>
<dbReference type="InterPro" id="IPR015797">
    <property type="entry name" value="NUDIX_hydrolase-like_dom_sf"/>
</dbReference>
<dbReference type="SUPFAM" id="SSF55811">
    <property type="entry name" value="Nudix"/>
    <property type="match status" value="1"/>
</dbReference>
<dbReference type="InParanoid" id="K3WVN0"/>
<keyword evidence="1" id="KW-0378">Hydrolase</keyword>
<dbReference type="PROSITE" id="PS00893">
    <property type="entry name" value="NUDIX_BOX"/>
    <property type="match status" value="1"/>
</dbReference>
<dbReference type="GO" id="GO:0006167">
    <property type="term" value="P:AMP biosynthetic process"/>
    <property type="evidence" value="ECO:0007669"/>
    <property type="project" value="TreeGrafter"/>
</dbReference>
<name>K3WVN0_GLOUD</name>
<dbReference type="InterPro" id="IPR000086">
    <property type="entry name" value="NUDIX_hydrolase_dom"/>
</dbReference>
<evidence type="ECO:0000313" key="3">
    <source>
        <dbReference type="EnsemblProtists" id="PYU1_T009028"/>
    </source>
</evidence>
<dbReference type="VEuPathDB" id="FungiDB:PYU1_G009010"/>
<evidence type="ECO:0000259" key="2">
    <source>
        <dbReference type="PROSITE" id="PS51462"/>
    </source>
</evidence>
<dbReference type="STRING" id="431595.K3WVN0"/>
<keyword evidence="4" id="KW-1185">Reference proteome</keyword>
<accession>K3WVN0</accession>
<dbReference type="OMA" id="RMRFIFY"/>
<dbReference type="InterPro" id="IPR020084">
    <property type="entry name" value="NUDIX_hydrolase_CS"/>
</dbReference>
<dbReference type="PRINTS" id="PR00502">
    <property type="entry name" value="NUDIXFAMILY"/>
</dbReference>
<dbReference type="Pfam" id="PF00293">
    <property type="entry name" value="NUDIX"/>
    <property type="match status" value="1"/>
</dbReference>
<dbReference type="GO" id="GO:0004081">
    <property type="term" value="F:bis(5'-nucleosyl)-tetraphosphatase (asymmetrical) activity"/>
    <property type="evidence" value="ECO:0007669"/>
    <property type="project" value="TreeGrafter"/>
</dbReference>
<organism evidence="3 4">
    <name type="scientific">Globisporangium ultimum (strain ATCC 200006 / CBS 805.95 / DAOM BR144)</name>
    <name type="common">Pythium ultimum</name>
    <dbReference type="NCBI Taxonomy" id="431595"/>
    <lineage>
        <taxon>Eukaryota</taxon>
        <taxon>Sar</taxon>
        <taxon>Stramenopiles</taxon>
        <taxon>Oomycota</taxon>
        <taxon>Peronosporomycetes</taxon>
        <taxon>Pythiales</taxon>
        <taxon>Pythiaceae</taxon>
        <taxon>Globisporangium</taxon>
    </lineage>
</organism>
<dbReference type="Pfam" id="PF05605">
    <property type="entry name" value="zf-Di19"/>
    <property type="match status" value="1"/>
</dbReference>
<dbReference type="InterPro" id="IPR051325">
    <property type="entry name" value="Nudix_hydrolase_domain"/>
</dbReference>
<dbReference type="eggNOG" id="ENOG502QRT6">
    <property type="taxonomic scope" value="Eukaryota"/>
</dbReference>
<dbReference type="Proteomes" id="UP000019132">
    <property type="component" value="Unassembled WGS sequence"/>
</dbReference>
<evidence type="ECO:0000313" key="4">
    <source>
        <dbReference type="Proteomes" id="UP000019132"/>
    </source>
</evidence>
<dbReference type="InterPro" id="IPR020476">
    <property type="entry name" value="Nudix_hydrolase"/>
</dbReference>
<dbReference type="EMBL" id="GL376599">
    <property type="status" value="NOT_ANNOTATED_CDS"/>
    <property type="molecule type" value="Genomic_DNA"/>
</dbReference>
<dbReference type="HOGENOM" id="CLU_722549_0_0_1"/>
<dbReference type="GO" id="GO:0006754">
    <property type="term" value="P:ATP biosynthetic process"/>
    <property type="evidence" value="ECO:0007669"/>
    <property type="project" value="TreeGrafter"/>
</dbReference>
<dbReference type="InterPro" id="IPR008598">
    <property type="entry name" value="Di19_Zn-bd"/>
</dbReference>
<dbReference type="EnsemblProtists" id="PYU1_T009028">
    <property type="protein sequence ID" value="PYU1_T009028"/>
    <property type="gene ID" value="PYU1_G009010"/>
</dbReference>
<proteinExistence type="predicted"/>
<evidence type="ECO:0000256" key="1">
    <source>
        <dbReference type="ARBA" id="ARBA00022801"/>
    </source>
</evidence>
<feature type="domain" description="Nudix hydrolase" evidence="2">
    <location>
        <begin position="255"/>
        <end position="388"/>
    </location>
</feature>
<dbReference type="CDD" id="cd02883">
    <property type="entry name" value="NUDIX_Hydrolase"/>
    <property type="match status" value="1"/>
</dbReference>
<dbReference type="PROSITE" id="PS51462">
    <property type="entry name" value="NUDIX"/>
    <property type="match status" value="1"/>
</dbReference>
<dbReference type="PANTHER" id="PTHR21340:SF0">
    <property type="entry name" value="BIS(5'-NUCLEOSYL)-TETRAPHOSPHATASE [ASYMMETRICAL]"/>
    <property type="match status" value="1"/>
</dbReference>